<evidence type="ECO:0000313" key="2">
    <source>
        <dbReference type="Proteomes" id="UP000039865"/>
    </source>
</evidence>
<organism evidence="1 2">
    <name type="scientific">Stylonychia lemnae</name>
    <name type="common">Ciliate</name>
    <dbReference type="NCBI Taxonomy" id="5949"/>
    <lineage>
        <taxon>Eukaryota</taxon>
        <taxon>Sar</taxon>
        <taxon>Alveolata</taxon>
        <taxon>Ciliophora</taxon>
        <taxon>Intramacronucleata</taxon>
        <taxon>Spirotrichea</taxon>
        <taxon>Stichotrichia</taxon>
        <taxon>Sporadotrichida</taxon>
        <taxon>Oxytrichidae</taxon>
        <taxon>Stylonychinae</taxon>
        <taxon>Stylonychia</taxon>
    </lineage>
</organism>
<reference evidence="1 2" key="1">
    <citation type="submission" date="2014-06" db="EMBL/GenBank/DDBJ databases">
        <authorList>
            <person name="Swart Estienne"/>
        </authorList>
    </citation>
    <scope>NUCLEOTIDE SEQUENCE [LARGE SCALE GENOMIC DNA]</scope>
    <source>
        <strain evidence="1 2">130c</strain>
    </source>
</reference>
<accession>A0A078AR49</accession>
<dbReference type="InParanoid" id="A0A078AR49"/>
<keyword evidence="2" id="KW-1185">Reference proteome</keyword>
<dbReference type="Proteomes" id="UP000039865">
    <property type="component" value="Unassembled WGS sequence"/>
</dbReference>
<protein>
    <submittedName>
        <fullName evidence="1">Uncharacterized protein</fullName>
    </submittedName>
</protein>
<dbReference type="EMBL" id="CCKQ01012113">
    <property type="protein sequence ID" value="CDW83722.1"/>
    <property type="molecule type" value="Genomic_DNA"/>
</dbReference>
<dbReference type="AlphaFoldDB" id="A0A078AR49"/>
<gene>
    <name evidence="1" type="primary">Contig17296.g18424</name>
    <name evidence="1" type="ORF">STYLEM_12770</name>
</gene>
<sequence length="108" mass="12230">MGFDIHYQQSFQIKMEMQKLQQLQLLLYQQDAEVIREPTIGVGNVNSNSSAVANANQFGVTVNVIDPVAPTARGEKFRPKVIDQEFATGTINSQKQLERSIYLNSRTW</sequence>
<proteinExistence type="predicted"/>
<evidence type="ECO:0000313" key="1">
    <source>
        <dbReference type="EMBL" id="CDW83722.1"/>
    </source>
</evidence>
<name>A0A078AR49_STYLE</name>